<dbReference type="PROSITE" id="PS51257">
    <property type="entry name" value="PROKAR_LIPOPROTEIN"/>
    <property type="match status" value="1"/>
</dbReference>
<dbReference type="EMBL" id="BMQN01000002">
    <property type="protein sequence ID" value="GGR90075.1"/>
    <property type="molecule type" value="Genomic_DNA"/>
</dbReference>
<organism evidence="2 3">
    <name type="scientific">Deinococcus sedimenti</name>
    <dbReference type="NCBI Taxonomy" id="1867090"/>
    <lineage>
        <taxon>Bacteria</taxon>
        <taxon>Thermotogati</taxon>
        <taxon>Deinococcota</taxon>
        <taxon>Deinococci</taxon>
        <taxon>Deinococcales</taxon>
        <taxon>Deinococcaceae</taxon>
        <taxon>Deinococcus</taxon>
    </lineage>
</organism>
<dbReference type="InterPro" id="IPR008964">
    <property type="entry name" value="Invasin/intimin_cell_adhesion"/>
</dbReference>
<dbReference type="RefSeq" id="WP_189072656.1">
    <property type="nucleotide sequence ID" value="NZ_BMQN01000002.1"/>
</dbReference>
<accession>A0ABQ2S6B1</accession>
<dbReference type="Proteomes" id="UP000644548">
    <property type="component" value="Unassembled WGS sequence"/>
</dbReference>
<feature type="chain" id="PRO_5047478672" description="BIG2 domain-containing protein" evidence="1">
    <location>
        <begin position="25"/>
        <end position="326"/>
    </location>
</feature>
<evidence type="ECO:0008006" key="4">
    <source>
        <dbReference type="Google" id="ProtNLM"/>
    </source>
</evidence>
<evidence type="ECO:0000313" key="2">
    <source>
        <dbReference type="EMBL" id="GGR90075.1"/>
    </source>
</evidence>
<keyword evidence="3" id="KW-1185">Reference proteome</keyword>
<dbReference type="Gene3D" id="2.60.40.1080">
    <property type="match status" value="1"/>
</dbReference>
<evidence type="ECO:0000313" key="3">
    <source>
        <dbReference type="Proteomes" id="UP000644548"/>
    </source>
</evidence>
<reference evidence="3" key="1">
    <citation type="journal article" date="2019" name="Int. J. Syst. Evol. Microbiol.">
        <title>The Global Catalogue of Microorganisms (GCM) 10K type strain sequencing project: providing services to taxonomists for standard genome sequencing and annotation.</title>
        <authorList>
            <consortium name="The Broad Institute Genomics Platform"/>
            <consortium name="The Broad Institute Genome Sequencing Center for Infectious Disease"/>
            <person name="Wu L."/>
            <person name="Ma J."/>
        </authorList>
    </citation>
    <scope>NUCLEOTIDE SEQUENCE [LARGE SCALE GENOMIC DNA]</scope>
    <source>
        <strain evidence="3">JCM 31405</strain>
    </source>
</reference>
<evidence type="ECO:0000256" key="1">
    <source>
        <dbReference type="SAM" id="SignalP"/>
    </source>
</evidence>
<dbReference type="SUPFAM" id="SSF49373">
    <property type="entry name" value="Invasin/intimin cell-adhesion fragments"/>
    <property type="match status" value="1"/>
</dbReference>
<feature type="signal peptide" evidence="1">
    <location>
        <begin position="1"/>
        <end position="24"/>
    </location>
</feature>
<sequence>MNARTALPTLTLPAVAALSALLSACGGGSAPTPTYTLSVNVPANLKVGETTQLAYTVKNAQGDTISGQAVTWTSSDPQMVSVNAAGQATARHLSLSRKKVTLTAKLASGATASADANTYGIDVAFGVHRDPLNGTDRLSLAYSAIRFQRIDGTPLAADTSCTFTGPAGAKVGPVCLVRAVIPTSSGFAYAPTAPAQAGTYGVTFTLDGVTYTKTQFIDPAQALPFVQNLKVTASGTTLGATGTTVDAVKLADVFIYTDSNTSYSTARIAAGANLNVSGPIRESGPIAPGTYHTIVSTYGTLPPNQQDVLPDTMYFTDTYGPDIVVP</sequence>
<protein>
    <recommendedName>
        <fullName evidence="4">BIG2 domain-containing protein</fullName>
    </recommendedName>
</protein>
<comment type="caution">
    <text evidence="2">The sequence shown here is derived from an EMBL/GenBank/DDBJ whole genome shotgun (WGS) entry which is preliminary data.</text>
</comment>
<name>A0ABQ2S6B1_9DEIO</name>
<keyword evidence="1" id="KW-0732">Signal</keyword>
<gene>
    <name evidence="2" type="ORF">GCM10008960_16460</name>
</gene>
<proteinExistence type="predicted"/>